<dbReference type="NCBIfam" id="TIGR03519">
    <property type="entry name" value="T9SS_PorP_fam"/>
    <property type="match status" value="1"/>
</dbReference>
<name>A0A420DME0_9FLAO</name>
<dbReference type="Pfam" id="PF11751">
    <property type="entry name" value="PorP_SprF"/>
    <property type="match status" value="1"/>
</dbReference>
<protein>
    <submittedName>
        <fullName evidence="1">Type IX secretion system PorP/SprF family membrane protein</fullName>
    </submittedName>
</protein>
<comment type="caution">
    <text evidence="1">The sequence shown here is derived from an EMBL/GenBank/DDBJ whole genome shotgun (WGS) entry which is preliminary data.</text>
</comment>
<dbReference type="Proteomes" id="UP000284892">
    <property type="component" value="Unassembled WGS sequence"/>
</dbReference>
<proteinExistence type="predicted"/>
<evidence type="ECO:0000313" key="1">
    <source>
        <dbReference type="EMBL" id="RKE95370.1"/>
    </source>
</evidence>
<reference evidence="1 2" key="1">
    <citation type="submission" date="2018-09" db="EMBL/GenBank/DDBJ databases">
        <title>Genomic Encyclopedia of Archaeal and Bacterial Type Strains, Phase II (KMG-II): from individual species to whole genera.</title>
        <authorList>
            <person name="Goeker M."/>
        </authorList>
    </citation>
    <scope>NUCLEOTIDE SEQUENCE [LARGE SCALE GENOMIC DNA]</scope>
    <source>
        <strain evidence="1 2">DSM 26283</strain>
    </source>
</reference>
<dbReference type="InterPro" id="IPR019861">
    <property type="entry name" value="PorP/SprF_Bacteroidetes"/>
</dbReference>
<accession>A0A420DME0</accession>
<sequence length="352" mass="40403">MSGILHFTGNNVIQNLKIITMKNLYIYILFLIFSCSYGQELNLPVWTQYLADNDFVISPTYAGIGDNLKVRANGLTQWVGIKNAPDNQSLYADFRIANQSGVGISLYNDRNGNTRQKGMKLSFAHHIILDYTSKQYLSFGLSYNINSFRIDIENFQPTEEIPIVDPSITDDRSVSNNNFDVGLLYRFNRFYLSFNANNFLSKDVDDFVGFEPSKLLNYQVYTGYVIRSKRNKNVEFEPSVFYQMFNSDKRSSTDINFKYRKFNRSGDYYWVGGSYRFLNDQLLKPLNVGPMAGIMKNRLYFAYSYQVTINDLSGFNSGTHVVTIGLDFLQGISNCACTKGTSWRKYKNNGNN</sequence>
<evidence type="ECO:0000313" key="2">
    <source>
        <dbReference type="Proteomes" id="UP000284892"/>
    </source>
</evidence>
<gene>
    <name evidence="1" type="ORF">BXY80_1557</name>
</gene>
<dbReference type="EMBL" id="RAQJ01000002">
    <property type="protein sequence ID" value="RKE95370.1"/>
    <property type="molecule type" value="Genomic_DNA"/>
</dbReference>
<dbReference type="AlphaFoldDB" id="A0A420DME0"/>
<organism evidence="1 2">
    <name type="scientific">Ichthyenterobacterium magnum</name>
    <dbReference type="NCBI Taxonomy" id="1230530"/>
    <lineage>
        <taxon>Bacteria</taxon>
        <taxon>Pseudomonadati</taxon>
        <taxon>Bacteroidota</taxon>
        <taxon>Flavobacteriia</taxon>
        <taxon>Flavobacteriales</taxon>
        <taxon>Flavobacteriaceae</taxon>
        <taxon>Ichthyenterobacterium</taxon>
    </lineage>
</organism>
<keyword evidence="2" id="KW-1185">Reference proteome</keyword>